<dbReference type="EMBL" id="HE999757">
    <property type="protein sequence ID" value="CCO12934.2"/>
    <property type="molecule type" value="Genomic_DNA"/>
</dbReference>
<feature type="region of interest" description="Disordered" evidence="1">
    <location>
        <begin position="352"/>
        <end position="380"/>
    </location>
</feature>
<dbReference type="STRING" id="1234679.BN424_3515"/>
<protein>
    <submittedName>
        <fullName evidence="6">Uncharacterized protein</fullName>
    </submittedName>
</protein>
<keyword evidence="3" id="KW-0732">Signal</keyword>
<reference evidence="7" key="1">
    <citation type="journal article" date="2013" name="Genome Announc.">
        <title>Complete Chromosome Sequence of Carnobacterium maltaromaticum LMA 28.</title>
        <authorList>
            <person name="Cailliez-Grimal C."/>
            <person name="Chaillou S."/>
            <person name="Anba-Mondoloni J."/>
            <person name="Loux V."/>
            <person name="Afzal M.I."/>
            <person name="Rahman A."/>
            <person name="Kergourlay G."/>
            <person name="Champomier-Verges M.C."/>
            <person name="Zagorec M."/>
            <person name="Dalgaard P."/>
            <person name="Leisner J.J."/>
            <person name="Prevost H."/>
            <person name="Revol-Junelles A.M."/>
            <person name="Borges F."/>
        </authorList>
    </citation>
    <scope>NUCLEOTIDE SEQUENCE</scope>
    <source>
        <strain evidence="7">LMA28</strain>
    </source>
</reference>
<evidence type="ECO:0000256" key="3">
    <source>
        <dbReference type="SAM" id="SignalP"/>
    </source>
</evidence>
<feature type="domain" description="WxL Interacting Protein host binding" evidence="5">
    <location>
        <begin position="165"/>
        <end position="308"/>
    </location>
</feature>
<feature type="compositionally biased region" description="Basic residues" evidence="1">
    <location>
        <begin position="355"/>
        <end position="380"/>
    </location>
</feature>
<evidence type="ECO:0000313" key="6">
    <source>
        <dbReference type="EMBL" id="CCO12934.2"/>
    </source>
</evidence>
<evidence type="ECO:0000313" key="7">
    <source>
        <dbReference type="Proteomes" id="UP000000212"/>
    </source>
</evidence>
<sequence length="380" mass="43439">MKITKKMALFVMSIGLLFMSFSMRVSAEENPSNVAISAVIPDNQIDKNKTYFDLLMTPGEEQELEVVLTNSSDEAITMESSVNSAITNDNGVVDYSQAKPKYDKTLKHPLSSIATFEKEQVIPANSKKTMKIKIKMPETEIKGIIAGGVYLSAKDNEDAEKNDDSGVQIKNKYVYVVGIQLRTREDISDVQPDLVLDKKLIQPKQVNYRNYLGINLQNKEPVFIRDLTVEAKIYKKGSNEVFVESKNENLKMAPNSNFNYGVNWNNKEFEAGTYRAKVTAIAKDYDNKTWNWDEEFTITAKDAKDLNEKAIDLEVEKTPIWIYFAIAGGILLLLIVIIYLIKRHIDKKKEAQRKAQLRKKRELKKKKEAQKKRVKHKEND</sequence>
<accession>K8E7N5</accession>
<evidence type="ECO:0000256" key="2">
    <source>
        <dbReference type="SAM" id="Phobius"/>
    </source>
</evidence>
<feature type="transmembrane region" description="Helical" evidence="2">
    <location>
        <begin position="320"/>
        <end position="341"/>
    </location>
</feature>
<dbReference type="Proteomes" id="UP000000212">
    <property type="component" value="Chromosome"/>
</dbReference>
<feature type="domain" description="WxL Interacting Protein peptidoglycan binding" evidence="4">
    <location>
        <begin position="36"/>
        <end position="152"/>
    </location>
</feature>
<dbReference type="InterPro" id="IPR010317">
    <property type="entry name" value="WxLIP_PGBD"/>
</dbReference>
<dbReference type="RefSeq" id="WP_015077825.1">
    <property type="nucleotide sequence ID" value="NC_019425.2"/>
</dbReference>
<feature type="signal peptide" evidence="3">
    <location>
        <begin position="1"/>
        <end position="27"/>
    </location>
</feature>
<dbReference type="eggNOG" id="COG4072">
    <property type="taxonomic scope" value="Bacteria"/>
</dbReference>
<dbReference type="InterPro" id="IPR021759">
    <property type="entry name" value="WxLIP_HBD"/>
</dbReference>
<name>K8E7N5_CARML</name>
<evidence type="ECO:0000256" key="1">
    <source>
        <dbReference type="SAM" id="MobiDB-lite"/>
    </source>
</evidence>
<evidence type="ECO:0000259" key="4">
    <source>
        <dbReference type="Pfam" id="PF06030"/>
    </source>
</evidence>
<dbReference type="Pfam" id="PF06030">
    <property type="entry name" value="WxLIP_PGBD"/>
    <property type="match status" value="1"/>
</dbReference>
<proteinExistence type="predicted"/>
<dbReference type="Pfam" id="PF11797">
    <property type="entry name" value="WxLIP_HBD"/>
    <property type="match status" value="1"/>
</dbReference>
<keyword evidence="2" id="KW-1133">Transmembrane helix</keyword>
<keyword evidence="2" id="KW-0812">Transmembrane</keyword>
<organism evidence="6 7">
    <name type="scientific">Carnobacterium maltaromaticum LMA28</name>
    <dbReference type="NCBI Taxonomy" id="1234679"/>
    <lineage>
        <taxon>Bacteria</taxon>
        <taxon>Bacillati</taxon>
        <taxon>Bacillota</taxon>
        <taxon>Bacilli</taxon>
        <taxon>Lactobacillales</taxon>
        <taxon>Carnobacteriaceae</taxon>
        <taxon>Carnobacterium</taxon>
    </lineage>
</organism>
<dbReference type="OrthoDB" id="2148359at2"/>
<gene>
    <name evidence="6" type="ORF">BN424_3515</name>
</gene>
<keyword evidence="2" id="KW-0472">Membrane</keyword>
<dbReference type="AlphaFoldDB" id="K8E7N5"/>
<feature type="chain" id="PRO_5003917201" evidence="3">
    <location>
        <begin position="28"/>
        <end position="380"/>
    </location>
</feature>
<dbReference type="HOGENOM" id="CLU_051987_2_0_9"/>
<dbReference type="KEGG" id="cml:BN424_3515"/>
<keyword evidence="7" id="KW-1185">Reference proteome</keyword>
<evidence type="ECO:0000259" key="5">
    <source>
        <dbReference type="Pfam" id="PF11797"/>
    </source>
</evidence>